<name>A0ABV0V904_9TELE</name>
<proteinExistence type="predicted"/>
<comment type="caution">
    <text evidence="1">The sequence shown here is derived from an EMBL/GenBank/DDBJ whole genome shotgun (WGS) entry which is preliminary data.</text>
</comment>
<sequence length="102" mass="11522">MLPALRHLSVLPLCFGPSSSSSESTYLTSPSFPRFPVRLCWQPLDSIHSASPSETCPPSSERHRWTPFVRKHRLKVLIRGKDQLIKVTRPTKLTGPGITFLR</sequence>
<evidence type="ECO:0000313" key="1">
    <source>
        <dbReference type="EMBL" id="MEQ2252622.1"/>
    </source>
</evidence>
<organism evidence="1 2">
    <name type="scientific">Ilyodon furcidens</name>
    <name type="common">goldbreast splitfin</name>
    <dbReference type="NCBI Taxonomy" id="33524"/>
    <lineage>
        <taxon>Eukaryota</taxon>
        <taxon>Metazoa</taxon>
        <taxon>Chordata</taxon>
        <taxon>Craniata</taxon>
        <taxon>Vertebrata</taxon>
        <taxon>Euteleostomi</taxon>
        <taxon>Actinopterygii</taxon>
        <taxon>Neopterygii</taxon>
        <taxon>Teleostei</taxon>
        <taxon>Neoteleostei</taxon>
        <taxon>Acanthomorphata</taxon>
        <taxon>Ovalentaria</taxon>
        <taxon>Atherinomorphae</taxon>
        <taxon>Cyprinodontiformes</taxon>
        <taxon>Goodeidae</taxon>
        <taxon>Ilyodon</taxon>
    </lineage>
</organism>
<evidence type="ECO:0000313" key="2">
    <source>
        <dbReference type="Proteomes" id="UP001482620"/>
    </source>
</evidence>
<gene>
    <name evidence="1" type="ORF">ILYODFUR_023665</name>
</gene>
<reference evidence="1 2" key="1">
    <citation type="submission" date="2021-06" db="EMBL/GenBank/DDBJ databases">
        <authorList>
            <person name="Palmer J.M."/>
        </authorList>
    </citation>
    <scope>NUCLEOTIDE SEQUENCE [LARGE SCALE GENOMIC DNA]</scope>
    <source>
        <strain evidence="2">if_2019</strain>
        <tissue evidence="1">Muscle</tissue>
    </source>
</reference>
<keyword evidence="2" id="KW-1185">Reference proteome</keyword>
<evidence type="ECO:0008006" key="3">
    <source>
        <dbReference type="Google" id="ProtNLM"/>
    </source>
</evidence>
<accession>A0ABV0V904</accession>
<protein>
    <recommendedName>
        <fullName evidence="3">Secreted protein</fullName>
    </recommendedName>
</protein>
<dbReference type="EMBL" id="JAHRIQ010095415">
    <property type="protein sequence ID" value="MEQ2252622.1"/>
    <property type="molecule type" value="Genomic_DNA"/>
</dbReference>
<dbReference type="Proteomes" id="UP001482620">
    <property type="component" value="Unassembled WGS sequence"/>
</dbReference>